<name>A0A6C0BYX1_9ZZZZ</name>
<organism evidence="2">
    <name type="scientific">viral metagenome</name>
    <dbReference type="NCBI Taxonomy" id="1070528"/>
    <lineage>
        <taxon>unclassified sequences</taxon>
        <taxon>metagenomes</taxon>
        <taxon>organismal metagenomes</taxon>
    </lineage>
</organism>
<proteinExistence type="predicted"/>
<evidence type="ECO:0000256" key="1">
    <source>
        <dbReference type="SAM" id="Phobius"/>
    </source>
</evidence>
<protein>
    <submittedName>
        <fullName evidence="2">Uncharacterized protein</fullName>
    </submittedName>
</protein>
<sequence>MKLNGYETRRGDDANLALPTSSSVDFTFAFTSNSDISLILFLVFCVLKHVLTILLEPFIQTLY</sequence>
<accession>A0A6C0BYX1</accession>
<dbReference type="AlphaFoldDB" id="A0A6C0BYX1"/>
<reference evidence="2" key="1">
    <citation type="journal article" date="2020" name="Nature">
        <title>Giant virus diversity and host interactions through global metagenomics.</title>
        <authorList>
            <person name="Schulz F."/>
            <person name="Roux S."/>
            <person name="Paez-Espino D."/>
            <person name="Jungbluth S."/>
            <person name="Walsh D.A."/>
            <person name="Denef V.J."/>
            <person name="McMahon K.D."/>
            <person name="Konstantinidis K.T."/>
            <person name="Eloe-Fadrosh E.A."/>
            <person name="Kyrpides N.C."/>
            <person name="Woyke T."/>
        </authorList>
    </citation>
    <scope>NUCLEOTIDE SEQUENCE</scope>
    <source>
        <strain evidence="2">GVMAG-M-3300020182-33</strain>
    </source>
</reference>
<keyword evidence="1" id="KW-0472">Membrane</keyword>
<keyword evidence="1" id="KW-1133">Transmembrane helix</keyword>
<keyword evidence="1" id="KW-0812">Transmembrane</keyword>
<feature type="transmembrane region" description="Helical" evidence="1">
    <location>
        <begin position="36"/>
        <end position="55"/>
    </location>
</feature>
<evidence type="ECO:0000313" key="2">
    <source>
        <dbReference type="EMBL" id="QHS97605.1"/>
    </source>
</evidence>
<dbReference type="EMBL" id="MN739300">
    <property type="protein sequence ID" value="QHS97605.1"/>
    <property type="molecule type" value="Genomic_DNA"/>
</dbReference>